<keyword evidence="3" id="KW-1185">Reference proteome</keyword>
<proteinExistence type="predicted"/>
<protein>
    <submittedName>
        <fullName evidence="2">Uncharacterized protein</fullName>
    </submittedName>
</protein>
<organism evidence="2">
    <name type="scientific">Spirodela intermedia</name>
    <name type="common">Intermediate duckweed</name>
    <dbReference type="NCBI Taxonomy" id="51605"/>
    <lineage>
        <taxon>Eukaryota</taxon>
        <taxon>Viridiplantae</taxon>
        <taxon>Streptophyta</taxon>
        <taxon>Embryophyta</taxon>
        <taxon>Tracheophyta</taxon>
        <taxon>Spermatophyta</taxon>
        <taxon>Magnoliopsida</taxon>
        <taxon>Liliopsida</taxon>
        <taxon>Araceae</taxon>
        <taxon>Lemnoideae</taxon>
        <taxon>Spirodela</taxon>
    </lineage>
</organism>
<evidence type="ECO:0000313" key="2">
    <source>
        <dbReference type="EMBL" id="CAA2621991.1"/>
    </source>
</evidence>
<accession>A0A7I8IVQ8</accession>
<feature type="region of interest" description="Disordered" evidence="1">
    <location>
        <begin position="1"/>
        <end position="38"/>
    </location>
</feature>
<evidence type="ECO:0000256" key="1">
    <source>
        <dbReference type="SAM" id="MobiDB-lite"/>
    </source>
</evidence>
<name>A0A7I8IVQ8_SPIIN</name>
<dbReference type="EMBL" id="CACRZD030000006">
    <property type="protein sequence ID" value="CAA6661663.1"/>
    <property type="molecule type" value="Genomic_DNA"/>
</dbReference>
<dbReference type="EMBL" id="LR743593">
    <property type="protein sequence ID" value="CAA2621991.1"/>
    <property type="molecule type" value="Genomic_DNA"/>
</dbReference>
<dbReference type="Proteomes" id="UP001189122">
    <property type="component" value="Unassembled WGS sequence"/>
</dbReference>
<gene>
    <name evidence="2" type="ORF">SI7747_06008058</name>
</gene>
<evidence type="ECO:0000313" key="3">
    <source>
        <dbReference type="Proteomes" id="UP001189122"/>
    </source>
</evidence>
<dbReference type="AlphaFoldDB" id="A0A7I8IVQ8"/>
<reference evidence="2 3" key="1">
    <citation type="submission" date="2019-12" db="EMBL/GenBank/DDBJ databases">
        <authorList>
            <person name="Scholz U."/>
            <person name="Mascher M."/>
            <person name="Fiebig A."/>
        </authorList>
    </citation>
    <scope>NUCLEOTIDE SEQUENCE</scope>
</reference>
<sequence>MPFLSDDQKPAGQFPVRPKDDSPGGPSRLQPLGVDPNPSSYDDLVNAMIKMESEDIILMDGDLSCDIYSLETCM</sequence>